<dbReference type="KEGG" id="xbc:ELE36_09475"/>
<evidence type="ECO:0000313" key="2">
    <source>
        <dbReference type="Proteomes" id="UP000291562"/>
    </source>
</evidence>
<accession>A0A411HJL1</accession>
<gene>
    <name evidence="1" type="ORF">ELE36_09475</name>
</gene>
<name>A0A411HJL1_9GAMM</name>
<sequence>MRLNGIRLGTDLTSGGSSLRNTVVYEPSTQLYHLWVLANNDPNFPATSALGAFTHATSTDGQHFTSDGLLSYKVGSTPYQNYGATIDPPLDFVRVAFDTTTTTWKLFAWTENVGATVGQYNYNSSVNDLGSAAGNTSVLHQGPLQSVFAGNHAGTFGLVDDKLYLRVDSGGGANNFGGGDGQFDYTDSTPPATSAELVEANLFVGTPYCWLISSSCGTISDPRIPAYVHNVGRTLRQVDGTLATYYAFRHADASRIDKQVWFVSSNDNGATWSSPAGVFAANSTFTIDHQPIAGDGNFSSVESVQAPNHYRMYFSTKDALENFVMVSSLGSSSDTLFADGFEGCGD</sequence>
<keyword evidence="2" id="KW-1185">Reference proteome</keyword>
<protein>
    <recommendedName>
        <fullName evidence="3">Exo-alpha-sialidase</fullName>
    </recommendedName>
</protein>
<dbReference type="AlphaFoldDB" id="A0A411HJL1"/>
<dbReference type="RefSeq" id="WP_129832835.1">
    <property type="nucleotide sequence ID" value="NZ_CP035704.1"/>
</dbReference>
<reference evidence="1 2" key="1">
    <citation type="submission" date="2019-01" db="EMBL/GenBank/DDBJ databases">
        <title>Pseudolysobacter antarctica gen. nov., sp. nov., isolated from Fildes Peninsula, Antarctica.</title>
        <authorList>
            <person name="Wei Z."/>
            <person name="Peng F."/>
        </authorList>
    </citation>
    <scope>NUCLEOTIDE SEQUENCE [LARGE SCALE GENOMIC DNA]</scope>
    <source>
        <strain evidence="1 2">AQ6-296</strain>
    </source>
</reference>
<evidence type="ECO:0008006" key="3">
    <source>
        <dbReference type="Google" id="ProtNLM"/>
    </source>
</evidence>
<organism evidence="1 2">
    <name type="scientific">Pseudolysobacter antarcticus</name>
    <dbReference type="NCBI Taxonomy" id="2511995"/>
    <lineage>
        <taxon>Bacteria</taxon>
        <taxon>Pseudomonadati</taxon>
        <taxon>Pseudomonadota</taxon>
        <taxon>Gammaproteobacteria</taxon>
        <taxon>Lysobacterales</taxon>
        <taxon>Rhodanobacteraceae</taxon>
        <taxon>Pseudolysobacter</taxon>
    </lineage>
</organism>
<proteinExistence type="predicted"/>
<dbReference type="Proteomes" id="UP000291562">
    <property type="component" value="Chromosome"/>
</dbReference>
<evidence type="ECO:0000313" key="1">
    <source>
        <dbReference type="EMBL" id="QBB70577.1"/>
    </source>
</evidence>
<dbReference type="EMBL" id="CP035704">
    <property type="protein sequence ID" value="QBB70577.1"/>
    <property type="molecule type" value="Genomic_DNA"/>
</dbReference>